<protein>
    <submittedName>
        <fullName evidence="12">Putative type I fatty acid synthase</fullName>
        <ecNumber evidence="12">1.1.1.100</ecNumber>
        <ecNumber evidence="12">2.3.1.111</ecNumber>
        <ecNumber evidence="12">2.3.1.161</ecNumber>
        <ecNumber evidence="12">2.3.1.39</ecNumber>
        <ecNumber evidence="12">2.3.1.94</ecNumber>
        <ecNumber evidence="12">6.2.1.20</ecNumber>
    </submittedName>
</protein>
<dbReference type="Pfam" id="PF00107">
    <property type="entry name" value="ADH_zinc_N"/>
    <property type="match status" value="2"/>
</dbReference>
<dbReference type="InterPro" id="IPR049552">
    <property type="entry name" value="PKS_DH_N"/>
</dbReference>
<dbReference type="InterPro" id="IPR016035">
    <property type="entry name" value="Acyl_Trfase/lysoPLipase"/>
</dbReference>
<dbReference type="InterPro" id="IPR020845">
    <property type="entry name" value="AMP-binding_CS"/>
</dbReference>
<dbReference type="InterPro" id="IPR057326">
    <property type="entry name" value="KR_dom"/>
</dbReference>
<dbReference type="EC" id="2.3.1.94" evidence="12"/>
<dbReference type="SMART" id="SM01294">
    <property type="entry name" value="PKS_PP_betabranch"/>
    <property type="match status" value="1"/>
</dbReference>
<dbReference type="InterPro" id="IPR040097">
    <property type="entry name" value="FAAL/FAAC"/>
</dbReference>
<dbReference type="InterPro" id="IPR045851">
    <property type="entry name" value="AMP-bd_C_sf"/>
</dbReference>
<dbReference type="FunFam" id="3.40.47.10:FF:000019">
    <property type="entry name" value="Polyketide synthase type I"/>
    <property type="match status" value="2"/>
</dbReference>
<dbReference type="Gene3D" id="3.10.129.10">
    <property type="entry name" value="Hotdog Thioesterase"/>
    <property type="match status" value="1"/>
</dbReference>
<sequence length="4958" mass="539630">MMTRLPLCQQQAPPSLAGCHMLAAFQDIPERPLNRDLKELWAAYGENPFGNVLECWNRSIPDEDAVVWLNSDGEISETTTFSELFSRITRLSSFLRAAGLQVGDRIILCYPPGTDFVTAFFACITSGFVAVPVYPPDPSKGLSDVPRFCDINEIAGCKTALTNSLYKRVVQVITTVAKDSRWRSVHWVCTDDVIKRHAEEAKNSVGPDFPNLSPHHPAFLQFTSGSTGNPKGVIVTHGSLLHNCHLCWSAYQFPSHYENDGDDENITNHDFALVNQREFWRRRQEISIKSRGHRLRAFSWLPVYHDMGLIGFVCSPILCGATLYQMSPIDFIRRPWLWLQGMSKYDCICCAAPNFAFEVVTRKMPDNVYEHLDLSRVCGFLSGAEPIRASTIDRFCEKFGPKGVRRCAVCPAYGLAESTLIVTARKTFQTVPKLLIVDSFQLQHEKTVVALTPEATVTMDSEEYQVLVGCGVPLEGVQVRIVDPETKKELPPGKVGEIVVYSSSVARGYFGRPDTTKETFCYSFTDLQGKQTPPLGMRTGDGGFMYEGELFVAARLKDLIIIRGRNFYPQDIEEAVDKVAMVRPGSSAAFAIEVDGHEALAVAAEVRLEEGIKGLWLRVKRQFDRSHYEQIVRDISKSVAANTGLTIHRIWLLRPRTIPKTSSGKVRRSLTKEKLVSGKLEGILLDHAHHQHQAFYHDGPGGSRSRTRTGSGATPSGGAATRDGTASSNPSGDAHPKNSNTSNSITDSSHSVQRGSLRGDACVAGGRLGPSASHGGVHHEKDHKHRGDGSGMSSPDQVPGAGAAASESSAHAALTEKVKQTVFEAAKTVLGSSEIPEIDAPLHELGVDSIGAVEFSELISAELQVDVEPTLLFNYPTLSDVIDFFVRELEGKGSEDLAVSLEKTGARETTTAIIGAACNLPGGTTSLNAFWDLLMCGVDAIAEVPRSRWDVEEYFDPDPGADGKAYVREGGFIEDAEMFDAAFFRISPSEAKSMDPQQRLLLEVAYESLYDSGYTREGLQRASVGVFVGCCSNDWYQVCSQLELGISSYTTTSYAPSIIANRLSYTFGLLGPSMTIDTACSSSLVALHIAAQELQGGSCMSAVVAGVNLMLSPHITVAFCKSRMLAPDARCKTFDASANGYVRGEGLGSIVMKRLSQAEKDDDRILCILRGTAVNHGGRSASLTAPSGPSQQRVIRTALRQAELTPGDIYFVETHGTGTSLGDPIEVGALKSVFGASRDAKTKPLILGAAKTNIGHLEGAAGIAGVLKAMLALRYKHIPPNLHFKQMNPHIDVREFNVVVPTAPMAFPREDGGRLFAGVSSFGFGGANGHVILQEALQQPSGDKPPCKRHSKRSIICFMFTGEGYEVSCMGRHLYETDDVFKEIITKCNDILKRWLNVSLLSILYPPADKKMEMDKMMCQARFGHTALFAFEYALAESMVSKGVKPDVVFGVGLGELVAAAFSGVMSLEEALYVVTQRAKLIDNLPPFEGVMVACRVSEQEVEMALSEMEINSRQSISIAAVYGRKNLILSGEQSEIDNVLMKLNIAGRWKYLPVHNVLTMNLVSDIIPPFTHLMSTVKLCRPKVRLVSSTTGEFVDKEALSGRFWSRQVSQTVQLQQAVENIVASGCSLFVEIGPQVVLTKLAQQSLNGNAKDVTWVPAYDTTSDDVRVFENAVMTCNEAIKIIGKERSLEEGQHGQEELIFHRKPFPWTEIPHPFLSGHKFTEKDDVVFENAFPRRAIPLIADHAVNGTAMMPGAGMLEMVGAAALALDLRTTSGAVSLENISFERPMLIGAHRVTYEYNRRHSLGEGGGAGTSPRTVRTPRLVNHAYTRLGFREKSAEKAISETAGPASTEGGRTPVAGHHHGSYTKAGVLEDIKDYAHNVLRRAAQHAEEIDVHTPVPPSMAPPSIVARHPREGSYGSMSRTSGIMGSNDRGDGLTVPLSVEMAIRCRVTKMKEVELSTVWDDEVTDHCFATIVIADKKQETYSSLQEVRCRCTERMDVNEYYDMLYDAGLQYGPRFRTIQELYRGEKEALARVHFVGNVKQDPFESGFLIHPAVLDGALQAAGCLLEQSHSGNKVMVPVSVGSATLTKVEVFQPCWAHVRLEETKSKAATLNVTIYDEVTREVVASLQNAVLRQVDPSASVVATIPKELLWKVNWQLVVEGDKEVVGRTPKVLFIGGNIELSEALENAMGSTCKTLSVDALPREKAELQKVLDAEQWQAIVYVEAVTAGVYDALDVMNAAVRLVQAHYLNLNSGKAVGALWFVTRDTVFRDNGADKPGVEIPAHAGLWGLAKAARLEMEVSAGSPISMGCLDVSGADVSSMAQQILHALKSKVLTMRETEVAVREDGLYVSRLAPQTEVDVRGAIEFHMPERGAISNLVLRPQAFASRLPPEDGQIELRVRAVGLNFRDVLNVMGLYPGDPGPPGADCAGVVVAVGDNVEHIEVGDCVFGVAQGCLRTYVTTDSQLLRRMPESMTFEQAAALPVVATTVEYALHDLAKVKAGDKVLIHAVTGGVGLVAVQLCKRVGATVYGTCSGGKKDAFAKSMGVQYVSSSRDAKAFAEDMRTFLGEDGKVDVVLNCLIDDFIPESLKLLGPYGRFMELGKRGVWSKEKVAAERPDVQYELIAVDEMMEKDPIWFGGMLVRVRGLVAEQKIQPLPMHVFDLADTGENGGVAAFRFMQRAQHMGKVVLKIPSPVEEASKNGSIVITGGLGALGMVVAGWLAEEGARHICLLSRREEAPQPGEIPGWDWLRTINCDVQFFSCDVSKYDSIRSVLRTIQTSVAPITGIIHTAGALADALLDSQTPELMKKVYNGKVQGAWNLNRALEELGLNEQLKLCVFFSSVTSLFGNFGQANYCSANACLDALAQWRRAKGLCCQSIQWGPWIEQGMAAELKQQVERNGMKGISNEVGLRVLHDAIRQQEKATPVIGCQAIKWKLFMHRYIEQPPFFTNIEMDLQVTSHDSNTVLRNLPPSERRDYIKAQVAAAARQVLGSSSPPPFDTPLQDVGVDSLGAVEFRNVLSKKLGVKLSATTLFDYPTLNAIIDHLCEVFGESSQKDNLSTKLGALSENDLVQEGMAIVSMSCRLPGNSTCPDLFWDMLMRCTDCVCDIPLTRWNAEEVYSEDPDLPGKCYTRRGAFIENAEYFDNSFFGISPSEVKHMDPQQRLLLEVAYEAFAGAGLTKEKLLGANIGVFVGACNHDWTYLIQEDKISAYTGTGSAGSVIANRVSYCLGLRGPSVPVDTACSSSLVAADFAFEKLMLRDCTMALVTGVNLMLTPHLFIAFSKARMLSPDCKCKTFDASADGYVRGEGAGAVLMLPYADAKAKQMTIQAVVKGTACNHVGRSASLTAPNGPSQAEVIRMALRRAGMKPNDLKFMESHGTGTSLGDPIEVNAVRTVFAPGREKTKPLLIGAVKTNIGHLEGSSGIAGLIKACLVLSRREIPPNLHFKTLNPHINIEDFPVQFVTDFVSLDSVESTRKKNTAGVSSFGFGGVNAHVLLEEATRDQNATRKEENRPKICFMFTGQGSQYVGMGRHLYEKEPVFREAITRCVEIAKEYLPLPLLSVIYPSPDERDKMQEAINETLYSQPAVFVISYALLELWKSRGVEPDMVMGHSLGEYIAAVCSGVISIQDGLKLVLKRAQIMSRAPSRNGVMVACRATAEQVEEAIHTLFGDGEKNVALASVNGLKSVIVSGNQQDVQAVLRQLGAASRAKMLRVSHAFHSPLVKDTVAPFKRVLETVRLSKPRVMFVSTVTGKVARDELQNTNYWAEHITKVVRFCDAVQACIAQGAKIMVEVGPRPTLSNMGKGCLPQTTADEVQWINSLEPETLSSAVFDSLSALAKAGSGAMPAVFDRKFFPWTETCHPLLGGKNTRPDGSVVYSALLRDLVKALFLDHVVYGKALLPATCLIEMMASATTHMISNHDEEKLVALSQVVFEKPLLVPDETSLSVLVTVETRGQVRVASQVSNSEEEAEDHAVCQVNIVDALPAAPALTEIRARCKTEIEASQLYAQLHNVGLQYGPRFQTIVKVFKGEDEVLGLLQAQNVTNFETGFMMHPAVLDGALQLSAVLAFEKGSSRAMVPFGVDTVLLKSCPPEKELWARVVMNRKGVSSASATVHLYDFDGEPIAVLMGVTLRPIEFNTAADIPRELLWEVEWESAGSYSMPQDGSLATPSGTDDSGAEDVTRTPSPLVTGENENTPSREVPSALPGLSTETPRASKPLSTDETSGAVLNKSVHSVLLVDYAGGHREVVASIRDTCDVEVEVLSKPWSPELYAQQLRQFAEVVATKTETVPLSTILFLALDEATPAEQLAGGLLETVKVFAVEKFKKLPCIWVLTSGAQGPTRSVVSPKHAGLWGLMRTVRLELEMQIGKMVRFGCVDLDKNLEVSVALHFILQKRTEEPFEAEMILRCPSEDSEKEPGTAEVVNRRERSASFVSVGPEPVVPSTTDASAKSSVTSDRMALTPGALSCFDETANSTEKLIFNAFCPRLHRSPIPVRGAVELHMPERGAISNLVLRPQAFASRTAPQSHECEIRVRAIGLNFRDVLNVMGLYPGDPGPPGADCAGTVVAVGSGVRHLKVGDSVYGIAQGCLRTYVTTNGNLMRRMPESLTFEQSAALPVVAATVEYALHDLAKVKAGDKVLIHAVTGGVGLAALQFCKRVGATVYGTCSGGKKAAYAKSLGVKYLTSSRDASAFAEDMREFLGEEEKIDVVLNSLIDNFIPESVKLLAPGGRFMELGKRGIWTKAQMAAERPDVYYETIAVDTMMQEDTVWFGGMLDRIRDHVDSGNIPPLPLHVFEMTDPLAGGVAAFRFMQRAQHIGKVVIRIASDLEVKIPSTTEPAATETAMLAEAGTQGNASIGTSTQQIADRTYLITGGMGGLGLVVAQWLVEEGARHIVLLSRRGEPSDTVKQSSIWEYLTEKERTCVSVLPLKCDVSVKDDIVSAVKEIEARGFP</sequence>
<keyword evidence="6 12" id="KW-0012">Acyltransferase</keyword>
<dbReference type="InterPro" id="IPR013154">
    <property type="entry name" value="ADH-like_N"/>
</dbReference>
<dbReference type="Pfam" id="PF00109">
    <property type="entry name" value="ketoacyl-synt"/>
    <property type="match status" value="2"/>
</dbReference>
<dbReference type="Pfam" id="PF00550">
    <property type="entry name" value="PP-binding"/>
    <property type="match status" value="2"/>
</dbReference>
<dbReference type="PROSITE" id="PS52019">
    <property type="entry name" value="PKS_MFAS_DH"/>
    <property type="match status" value="2"/>
</dbReference>
<feature type="region of interest" description="N-terminal hotdog fold" evidence="7">
    <location>
        <begin position="3867"/>
        <end position="3991"/>
    </location>
</feature>
<dbReference type="PANTHER" id="PTHR43775:SF37">
    <property type="entry name" value="SI:DKEY-61P9.11"/>
    <property type="match status" value="1"/>
</dbReference>
<dbReference type="PROSITE" id="PS00455">
    <property type="entry name" value="AMP_BINDING"/>
    <property type="match status" value="1"/>
</dbReference>
<dbReference type="InterPro" id="IPR042099">
    <property type="entry name" value="ANL_N_sf"/>
</dbReference>
<evidence type="ECO:0000313" key="13">
    <source>
        <dbReference type="Proteomes" id="UP000074247"/>
    </source>
</evidence>
<reference evidence="12 13" key="1">
    <citation type="journal article" date="2016" name="Nat. Commun.">
        <title>Local admixture of amplified and diversified secreted pathogenesis determinants shapes mosaic Toxoplasma gondii genomes.</title>
        <authorList>
            <person name="Lorenzi H."/>
            <person name="Khan A."/>
            <person name="Behnke M.S."/>
            <person name="Namasivayam S."/>
            <person name="Swapna L.S."/>
            <person name="Hadjithomas M."/>
            <person name="Karamycheva S."/>
            <person name="Pinney D."/>
            <person name="Brunk B.P."/>
            <person name="Ajioka J.W."/>
            <person name="Ajzenberg D."/>
            <person name="Boothroyd J.C."/>
            <person name="Boyle J.P."/>
            <person name="Darde M.L."/>
            <person name="Diaz-Miranda M.A."/>
            <person name="Dubey J.P."/>
            <person name="Fritz H.M."/>
            <person name="Gennari S.M."/>
            <person name="Gregory B.D."/>
            <person name="Kim K."/>
            <person name="Saeij J.P."/>
            <person name="Su C."/>
            <person name="White M.W."/>
            <person name="Zhu X.Q."/>
            <person name="Howe D.K."/>
            <person name="Rosenthal B.M."/>
            <person name="Grigg M.E."/>
            <person name="Parkinson J."/>
            <person name="Liu L."/>
            <person name="Kissinger J.C."/>
            <person name="Roos D.S."/>
            <person name="Sibley L.D."/>
        </authorList>
    </citation>
    <scope>NUCLEOTIDE SEQUENCE [LARGE SCALE GENOMIC DNA]</scope>
    <source>
        <strain evidence="12 13">ARI</strain>
    </source>
</reference>
<dbReference type="PROSITE" id="PS52004">
    <property type="entry name" value="KS3_2"/>
    <property type="match status" value="2"/>
</dbReference>
<keyword evidence="12" id="KW-0436">Ligase</keyword>
<dbReference type="GO" id="GO:0004316">
    <property type="term" value="F:3-oxoacyl-[acyl-carrier-protein] reductase (NADPH) activity"/>
    <property type="evidence" value="ECO:0007669"/>
    <property type="project" value="UniProtKB-EC"/>
</dbReference>
<dbReference type="GO" id="GO:0044550">
    <property type="term" value="P:secondary metabolite biosynthetic process"/>
    <property type="evidence" value="ECO:0007669"/>
    <property type="project" value="UniProtKB-ARBA"/>
</dbReference>
<feature type="compositionally biased region" description="Low complexity" evidence="8">
    <location>
        <begin position="738"/>
        <end position="751"/>
    </location>
</feature>
<dbReference type="InterPro" id="IPR001227">
    <property type="entry name" value="Ac_transferase_dom_sf"/>
</dbReference>
<evidence type="ECO:0000256" key="4">
    <source>
        <dbReference type="ARBA" id="ARBA00022857"/>
    </source>
</evidence>
<dbReference type="SUPFAM" id="SSF50129">
    <property type="entry name" value="GroES-like"/>
    <property type="match status" value="2"/>
</dbReference>
<dbReference type="SUPFAM" id="SSF56801">
    <property type="entry name" value="Acetyl-CoA synthetase-like"/>
    <property type="match status" value="1"/>
</dbReference>
<feature type="domain" description="Ketosynthase family 3 (KS3)" evidence="10">
    <location>
        <begin position="3078"/>
        <end position="3504"/>
    </location>
</feature>
<dbReference type="InterPro" id="IPR020807">
    <property type="entry name" value="PKS_DH"/>
</dbReference>
<dbReference type="Gene3D" id="3.40.47.10">
    <property type="match status" value="2"/>
</dbReference>
<dbReference type="SMART" id="SM00826">
    <property type="entry name" value="PKS_DH"/>
    <property type="match status" value="2"/>
</dbReference>
<dbReference type="Proteomes" id="UP000074247">
    <property type="component" value="Unassembled WGS sequence"/>
</dbReference>
<dbReference type="Gene3D" id="3.90.180.10">
    <property type="entry name" value="Medium-chain alcohol dehydrogenases, catalytic domain"/>
    <property type="match status" value="2"/>
</dbReference>
<dbReference type="PROSITE" id="PS00606">
    <property type="entry name" value="KS3_1"/>
    <property type="match status" value="1"/>
</dbReference>
<dbReference type="Gene3D" id="3.40.366.10">
    <property type="entry name" value="Malonyl-Coenzyme A Acyl Carrier Protein, domain 2"/>
    <property type="match status" value="2"/>
</dbReference>
<feature type="region of interest" description="Disordered" evidence="8">
    <location>
        <begin position="1845"/>
        <end position="1866"/>
    </location>
</feature>
<keyword evidence="5" id="KW-0511">Multifunctional enzyme</keyword>
<evidence type="ECO:0000259" key="11">
    <source>
        <dbReference type="PROSITE" id="PS52019"/>
    </source>
</evidence>
<feature type="compositionally biased region" description="Basic and acidic residues" evidence="8">
    <location>
        <begin position="777"/>
        <end position="788"/>
    </location>
</feature>
<evidence type="ECO:0000256" key="3">
    <source>
        <dbReference type="ARBA" id="ARBA00022679"/>
    </source>
</evidence>
<dbReference type="Gene3D" id="3.40.50.12780">
    <property type="entry name" value="N-terminal domain of ligase-like"/>
    <property type="match status" value="1"/>
</dbReference>
<dbReference type="GO" id="GO:0031177">
    <property type="term" value="F:phosphopantetheine binding"/>
    <property type="evidence" value="ECO:0007669"/>
    <property type="project" value="InterPro"/>
</dbReference>
<dbReference type="SMART" id="SM00823">
    <property type="entry name" value="PKS_PP"/>
    <property type="match status" value="2"/>
</dbReference>
<dbReference type="Gene3D" id="3.30.70.250">
    <property type="entry name" value="Malonyl-CoA ACP transacylase, ACP-binding"/>
    <property type="match status" value="1"/>
</dbReference>
<feature type="domain" description="Carrier" evidence="9">
    <location>
        <begin position="2979"/>
        <end position="3055"/>
    </location>
</feature>
<dbReference type="Pfam" id="PF00698">
    <property type="entry name" value="Acyl_transf_1"/>
    <property type="match status" value="2"/>
</dbReference>
<keyword evidence="12" id="KW-0560">Oxidoreductase</keyword>
<feature type="compositionally biased region" description="Low complexity" evidence="8">
    <location>
        <begin position="708"/>
        <end position="722"/>
    </location>
</feature>
<evidence type="ECO:0000256" key="1">
    <source>
        <dbReference type="ARBA" id="ARBA00022450"/>
    </source>
</evidence>
<dbReference type="EC" id="6.2.1.20" evidence="12"/>
<dbReference type="Gene3D" id="3.40.50.720">
    <property type="entry name" value="NAD(P)-binding Rossmann-like Domain"/>
    <property type="match status" value="5"/>
</dbReference>
<gene>
    <name evidence="12" type="ORF">TGARI_294820A</name>
</gene>
<dbReference type="InterPro" id="IPR018201">
    <property type="entry name" value="Ketoacyl_synth_AS"/>
</dbReference>
<dbReference type="InterPro" id="IPR050091">
    <property type="entry name" value="PKS_NRPS_Biosynth_Enz"/>
</dbReference>
<dbReference type="InterPro" id="IPR000873">
    <property type="entry name" value="AMP-dep_synth/lig_dom"/>
</dbReference>
<dbReference type="InterPro" id="IPR036736">
    <property type="entry name" value="ACP-like_sf"/>
</dbReference>
<dbReference type="GO" id="GO:0050111">
    <property type="term" value="F:mycocerosate synthase activity"/>
    <property type="evidence" value="ECO:0007669"/>
    <property type="project" value="UniProtKB-EC"/>
</dbReference>
<dbReference type="CDD" id="cd05195">
    <property type="entry name" value="enoyl_red"/>
    <property type="match status" value="2"/>
</dbReference>
<dbReference type="EC" id="2.3.1.111" evidence="12"/>
<dbReference type="InterPro" id="IPR049900">
    <property type="entry name" value="PKS_mFAS_DH"/>
</dbReference>
<dbReference type="GO" id="GO:0004315">
    <property type="term" value="F:3-oxoacyl-[acyl-carrier-protein] synthase activity"/>
    <property type="evidence" value="ECO:0007669"/>
    <property type="project" value="InterPro"/>
</dbReference>
<dbReference type="Gene3D" id="3.40.50.11460">
    <property type="match status" value="1"/>
</dbReference>
<dbReference type="GO" id="GO:0004314">
    <property type="term" value="F:[acyl-carrier-protein] S-malonyltransferase activity"/>
    <property type="evidence" value="ECO:0007669"/>
    <property type="project" value="UniProtKB-EC"/>
</dbReference>
<evidence type="ECO:0000256" key="6">
    <source>
        <dbReference type="ARBA" id="ARBA00023315"/>
    </source>
</evidence>
<feature type="compositionally biased region" description="Polar residues" evidence="8">
    <location>
        <begin position="4189"/>
        <end position="4204"/>
    </location>
</feature>
<organism evidence="12 13">
    <name type="scientific">Toxoplasma gondii ARI</name>
    <dbReference type="NCBI Taxonomy" id="1074872"/>
    <lineage>
        <taxon>Eukaryota</taxon>
        <taxon>Sar</taxon>
        <taxon>Alveolata</taxon>
        <taxon>Apicomplexa</taxon>
        <taxon>Conoidasida</taxon>
        <taxon>Coccidia</taxon>
        <taxon>Eucoccidiorida</taxon>
        <taxon>Eimeriorina</taxon>
        <taxon>Sarcocystidae</taxon>
        <taxon>Toxoplasma</taxon>
    </lineage>
</organism>
<dbReference type="GO" id="GO:0050637">
    <property type="term" value="F:lovastatin nonaketide synthase activity"/>
    <property type="evidence" value="ECO:0007669"/>
    <property type="project" value="UniProtKB-EC"/>
</dbReference>
<dbReference type="InterPro" id="IPR014043">
    <property type="entry name" value="Acyl_transferase_dom"/>
</dbReference>
<keyword evidence="2" id="KW-0597">Phosphoprotein</keyword>
<dbReference type="SUPFAM" id="SSF52151">
    <property type="entry name" value="FabD/lysophospholipase-like"/>
    <property type="match status" value="2"/>
</dbReference>
<dbReference type="Pfam" id="PF02801">
    <property type="entry name" value="Ketoacyl-synt_C"/>
    <property type="match status" value="2"/>
</dbReference>
<feature type="compositionally biased region" description="Polar residues" evidence="8">
    <location>
        <begin position="4215"/>
        <end position="4230"/>
    </location>
</feature>
<dbReference type="SMART" id="SM00822">
    <property type="entry name" value="PKS_KR"/>
    <property type="match status" value="1"/>
</dbReference>
<dbReference type="SUPFAM" id="SSF47336">
    <property type="entry name" value="ACP-like"/>
    <property type="match status" value="2"/>
</dbReference>
<dbReference type="Pfam" id="PF16197">
    <property type="entry name" value="KAsynt_C_assoc"/>
    <property type="match status" value="1"/>
</dbReference>
<dbReference type="Gene3D" id="3.30.300.30">
    <property type="match status" value="1"/>
</dbReference>
<dbReference type="SMART" id="SM00825">
    <property type="entry name" value="PKS_KS"/>
    <property type="match status" value="2"/>
</dbReference>
<dbReference type="CDD" id="cd05931">
    <property type="entry name" value="FAAL"/>
    <property type="match status" value="1"/>
</dbReference>
<dbReference type="GO" id="GO:0004312">
    <property type="term" value="F:fatty acid synthase activity"/>
    <property type="evidence" value="ECO:0007669"/>
    <property type="project" value="TreeGrafter"/>
</dbReference>
<feature type="domain" description="Ketosynthase family 3 (KS3)" evidence="10">
    <location>
        <begin position="908"/>
        <end position="1335"/>
    </location>
</feature>
<dbReference type="InterPro" id="IPR049551">
    <property type="entry name" value="PKS_DH_C"/>
</dbReference>
<dbReference type="Pfam" id="PF14765">
    <property type="entry name" value="PS-DH"/>
    <property type="match status" value="2"/>
</dbReference>
<dbReference type="Gene3D" id="3.10.129.110">
    <property type="entry name" value="Polyketide synthase dehydratase"/>
    <property type="match status" value="2"/>
</dbReference>
<feature type="domain" description="PKS/mFAS DH" evidence="11">
    <location>
        <begin position="1715"/>
        <end position="2146"/>
    </location>
</feature>
<evidence type="ECO:0000256" key="2">
    <source>
        <dbReference type="ARBA" id="ARBA00022553"/>
    </source>
</evidence>
<evidence type="ECO:0000256" key="8">
    <source>
        <dbReference type="SAM" id="MobiDB-lite"/>
    </source>
</evidence>
<dbReference type="GO" id="GO:0008922">
    <property type="term" value="F:long-chain fatty acid [acyl-carrier-protein] ligase activity"/>
    <property type="evidence" value="ECO:0007669"/>
    <property type="project" value="UniProtKB-EC"/>
</dbReference>
<dbReference type="SUPFAM" id="SSF55048">
    <property type="entry name" value="Probable ACP-binding domain of malonyl-CoA ACP transacylase"/>
    <property type="match status" value="1"/>
</dbReference>
<dbReference type="GO" id="GO:0006633">
    <property type="term" value="P:fatty acid biosynthetic process"/>
    <property type="evidence" value="ECO:0007669"/>
    <property type="project" value="InterPro"/>
</dbReference>
<feature type="region of interest" description="Disordered" evidence="8">
    <location>
        <begin position="694"/>
        <end position="812"/>
    </location>
</feature>
<dbReference type="CDD" id="cd00833">
    <property type="entry name" value="PKS"/>
    <property type="match status" value="2"/>
</dbReference>
<dbReference type="Gene3D" id="1.10.1200.10">
    <property type="entry name" value="ACP-like"/>
    <property type="match status" value="2"/>
</dbReference>
<dbReference type="EC" id="2.3.1.39" evidence="12"/>
<dbReference type="EMBL" id="AGQS02005678">
    <property type="protein sequence ID" value="KYF39683.1"/>
    <property type="molecule type" value="Genomic_DNA"/>
</dbReference>
<dbReference type="InterPro" id="IPR011032">
    <property type="entry name" value="GroES-like_sf"/>
</dbReference>
<dbReference type="InterPro" id="IPR009081">
    <property type="entry name" value="PP-bd_ACP"/>
</dbReference>
<dbReference type="InterPro" id="IPR020806">
    <property type="entry name" value="PKS_PP-bd"/>
</dbReference>
<keyword evidence="4" id="KW-0521">NADP</keyword>
<dbReference type="SUPFAM" id="SSF53901">
    <property type="entry name" value="Thiolase-like"/>
    <property type="match status" value="2"/>
</dbReference>
<accession>A0A139XLM1</accession>
<feature type="domain" description="PKS/mFAS DH" evidence="11">
    <location>
        <begin position="3867"/>
        <end position="4147"/>
    </location>
</feature>
<feature type="compositionally biased region" description="Low complexity" evidence="8">
    <location>
        <begin position="801"/>
        <end position="812"/>
    </location>
</feature>
<dbReference type="InterPro" id="IPR013968">
    <property type="entry name" value="PKS_KR"/>
</dbReference>
<keyword evidence="3 12" id="KW-0808">Transferase</keyword>
<dbReference type="SMART" id="SM00827">
    <property type="entry name" value="PKS_AT"/>
    <property type="match status" value="2"/>
</dbReference>
<dbReference type="InterPro" id="IPR042104">
    <property type="entry name" value="PKS_dehydratase_sf"/>
</dbReference>
<proteinExistence type="predicted"/>
<dbReference type="VEuPathDB" id="ToxoDB:TGARI_294820A"/>
<evidence type="ECO:0000256" key="7">
    <source>
        <dbReference type="PROSITE-ProRule" id="PRU01363"/>
    </source>
</evidence>
<dbReference type="InterPro" id="IPR014031">
    <property type="entry name" value="Ketoacyl_synth_C"/>
</dbReference>
<feature type="active site" description="Proton donor; for dehydratase activity" evidence="7">
    <location>
        <position position="2061"/>
    </location>
</feature>
<comment type="caution">
    <text evidence="12">The sequence shown here is derived from an EMBL/GenBank/DDBJ whole genome shotgun (WGS) entry which is preliminary data.</text>
</comment>
<dbReference type="Pfam" id="PF08240">
    <property type="entry name" value="ADH_N"/>
    <property type="match status" value="2"/>
</dbReference>
<dbReference type="InterPro" id="IPR014030">
    <property type="entry name" value="Ketoacyl_synth_N"/>
</dbReference>
<evidence type="ECO:0000313" key="12">
    <source>
        <dbReference type="EMBL" id="KYF39683.1"/>
    </source>
</evidence>
<feature type="active site" description="Proton donor; for dehydratase activity" evidence="7">
    <location>
        <position position="4064"/>
    </location>
</feature>
<dbReference type="GO" id="GO:0047879">
    <property type="term" value="F:erythronolide synthase activity"/>
    <property type="evidence" value="ECO:0007669"/>
    <property type="project" value="UniProtKB-EC"/>
</dbReference>
<dbReference type="InterPro" id="IPR032821">
    <property type="entry name" value="PKS_assoc"/>
</dbReference>
<dbReference type="Pfam" id="PF21089">
    <property type="entry name" value="PKS_DH_N"/>
    <property type="match status" value="2"/>
</dbReference>
<feature type="region of interest" description="C-terminal hotdog fold" evidence="7">
    <location>
        <begin position="4004"/>
        <end position="4147"/>
    </location>
</feature>
<feature type="region of interest" description="N-terminal hotdog fold" evidence="7">
    <location>
        <begin position="1715"/>
        <end position="1984"/>
    </location>
</feature>
<dbReference type="InterPro" id="IPR016036">
    <property type="entry name" value="Malonyl_transacylase_ACP-bd"/>
</dbReference>
<dbReference type="PROSITE" id="PS50075">
    <property type="entry name" value="CARRIER"/>
    <property type="match status" value="2"/>
</dbReference>
<dbReference type="InterPro" id="IPR016039">
    <property type="entry name" value="Thiolase-like"/>
</dbReference>
<keyword evidence="1" id="KW-0596">Phosphopantetheine</keyword>
<evidence type="ECO:0000256" key="5">
    <source>
        <dbReference type="ARBA" id="ARBA00023268"/>
    </source>
</evidence>
<feature type="domain" description="Carrier" evidence="9">
    <location>
        <begin position="813"/>
        <end position="889"/>
    </location>
</feature>
<feature type="region of interest" description="C-terminal hotdog fold" evidence="7">
    <location>
        <begin position="1998"/>
        <end position="2146"/>
    </location>
</feature>
<feature type="region of interest" description="Disordered" evidence="8">
    <location>
        <begin position="4166"/>
        <end position="4230"/>
    </location>
</feature>
<dbReference type="SUPFAM" id="SSF51735">
    <property type="entry name" value="NAD(P)-binding Rossmann-fold domains"/>
    <property type="match status" value="6"/>
</dbReference>
<dbReference type="InterPro" id="IPR020841">
    <property type="entry name" value="PKS_Beta-ketoAc_synthase_dom"/>
</dbReference>
<dbReference type="InterPro" id="IPR020843">
    <property type="entry name" value="ER"/>
</dbReference>
<feature type="non-terminal residue" evidence="12">
    <location>
        <position position="4958"/>
    </location>
</feature>
<feature type="active site" description="Proton acceptor; for dehydratase activity" evidence="7">
    <location>
        <position position="1746"/>
    </location>
</feature>
<evidence type="ECO:0000259" key="9">
    <source>
        <dbReference type="PROSITE" id="PS50075"/>
    </source>
</evidence>
<dbReference type="Pfam" id="PF00501">
    <property type="entry name" value="AMP-binding"/>
    <property type="match status" value="1"/>
</dbReference>
<dbReference type="PROSITE" id="PS51257">
    <property type="entry name" value="PROKAR_LIPOPROTEIN"/>
    <property type="match status" value="1"/>
</dbReference>
<dbReference type="OrthoDB" id="329386at2759"/>
<dbReference type="InterPro" id="IPR013149">
    <property type="entry name" value="ADH-like_C"/>
</dbReference>
<evidence type="ECO:0000259" key="10">
    <source>
        <dbReference type="PROSITE" id="PS52004"/>
    </source>
</evidence>
<feature type="compositionally biased region" description="Polar residues" evidence="8">
    <location>
        <begin position="4166"/>
        <end position="4180"/>
    </location>
</feature>
<dbReference type="EC" id="2.3.1.161" evidence="12"/>
<dbReference type="InterPro" id="IPR036291">
    <property type="entry name" value="NAD(P)-bd_dom_sf"/>
</dbReference>
<feature type="active site" description="Proton acceptor; for dehydratase activity" evidence="7">
    <location>
        <position position="3898"/>
    </location>
</feature>
<dbReference type="EC" id="1.1.1.100" evidence="12"/>
<dbReference type="PANTHER" id="PTHR43775">
    <property type="entry name" value="FATTY ACID SYNTHASE"/>
    <property type="match status" value="1"/>
</dbReference>
<name>A0A139XLM1_TOXGO</name>
<dbReference type="SMART" id="SM00829">
    <property type="entry name" value="PKS_ER"/>
    <property type="match status" value="2"/>
</dbReference>
<dbReference type="Pfam" id="PF08659">
    <property type="entry name" value="KR"/>
    <property type="match status" value="2"/>
</dbReference>